<organism evidence="3">
    <name type="scientific">Selaginella moellendorffii</name>
    <name type="common">Spikemoss</name>
    <dbReference type="NCBI Taxonomy" id="88036"/>
    <lineage>
        <taxon>Eukaryota</taxon>
        <taxon>Viridiplantae</taxon>
        <taxon>Streptophyta</taxon>
        <taxon>Embryophyta</taxon>
        <taxon>Tracheophyta</taxon>
        <taxon>Lycopodiopsida</taxon>
        <taxon>Selaginellales</taxon>
        <taxon>Selaginellaceae</taxon>
        <taxon>Selaginella</taxon>
    </lineage>
</organism>
<dbReference type="KEGG" id="smo:SELMODRAFT_404200"/>
<dbReference type="AlphaFoldDB" id="D8QUK7"/>
<accession>D8QUK7</accession>
<reference evidence="2 3" key="1">
    <citation type="journal article" date="2011" name="Science">
        <title>The Selaginella genome identifies genetic changes associated with the evolution of vascular plants.</title>
        <authorList>
            <person name="Banks J.A."/>
            <person name="Nishiyama T."/>
            <person name="Hasebe M."/>
            <person name="Bowman J.L."/>
            <person name="Gribskov M."/>
            <person name="dePamphilis C."/>
            <person name="Albert V.A."/>
            <person name="Aono N."/>
            <person name="Aoyama T."/>
            <person name="Ambrose B.A."/>
            <person name="Ashton N.W."/>
            <person name="Axtell M.J."/>
            <person name="Barker E."/>
            <person name="Barker M.S."/>
            <person name="Bennetzen J.L."/>
            <person name="Bonawitz N.D."/>
            <person name="Chapple C."/>
            <person name="Cheng C."/>
            <person name="Correa L.G."/>
            <person name="Dacre M."/>
            <person name="DeBarry J."/>
            <person name="Dreyer I."/>
            <person name="Elias M."/>
            <person name="Engstrom E.M."/>
            <person name="Estelle M."/>
            <person name="Feng L."/>
            <person name="Finet C."/>
            <person name="Floyd S.K."/>
            <person name="Frommer W.B."/>
            <person name="Fujita T."/>
            <person name="Gramzow L."/>
            <person name="Gutensohn M."/>
            <person name="Harholt J."/>
            <person name="Hattori M."/>
            <person name="Heyl A."/>
            <person name="Hirai T."/>
            <person name="Hiwatashi Y."/>
            <person name="Ishikawa M."/>
            <person name="Iwata M."/>
            <person name="Karol K.G."/>
            <person name="Koehler B."/>
            <person name="Kolukisaoglu U."/>
            <person name="Kubo M."/>
            <person name="Kurata T."/>
            <person name="Lalonde S."/>
            <person name="Li K."/>
            <person name="Li Y."/>
            <person name="Litt A."/>
            <person name="Lyons E."/>
            <person name="Manning G."/>
            <person name="Maruyama T."/>
            <person name="Michael T.P."/>
            <person name="Mikami K."/>
            <person name="Miyazaki S."/>
            <person name="Morinaga S."/>
            <person name="Murata T."/>
            <person name="Mueller-Roeber B."/>
            <person name="Nelson D.R."/>
            <person name="Obara M."/>
            <person name="Oguri Y."/>
            <person name="Olmstead R.G."/>
            <person name="Onodera N."/>
            <person name="Petersen B.L."/>
            <person name="Pils B."/>
            <person name="Prigge M."/>
            <person name="Rensing S.A."/>
            <person name="Riano-Pachon D.M."/>
            <person name="Roberts A.W."/>
            <person name="Sato Y."/>
            <person name="Scheller H.V."/>
            <person name="Schulz B."/>
            <person name="Schulz C."/>
            <person name="Shakirov E.V."/>
            <person name="Shibagaki N."/>
            <person name="Shinohara N."/>
            <person name="Shippen D.E."/>
            <person name="Soerensen I."/>
            <person name="Sotooka R."/>
            <person name="Sugimoto N."/>
            <person name="Sugita M."/>
            <person name="Sumikawa N."/>
            <person name="Tanurdzic M."/>
            <person name="Theissen G."/>
            <person name="Ulvskov P."/>
            <person name="Wakazuki S."/>
            <person name="Weng J.K."/>
            <person name="Willats W.W."/>
            <person name="Wipf D."/>
            <person name="Wolf P.G."/>
            <person name="Yang L."/>
            <person name="Zimmer A.D."/>
            <person name="Zhu Q."/>
            <person name="Mitros T."/>
            <person name="Hellsten U."/>
            <person name="Loque D."/>
            <person name="Otillar R."/>
            <person name="Salamov A."/>
            <person name="Schmutz J."/>
            <person name="Shapiro H."/>
            <person name="Lindquist E."/>
            <person name="Lucas S."/>
            <person name="Rokhsar D."/>
            <person name="Grigoriev I.V."/>
        </authorList>
    </citation>
    <scope>NUCLEOTIDE SEQUENCE [LARGE SCALE GENOMIC DNA]</scope>
</reference>
<dbReference type="EMBL" id="GL377567">
    <property type="protein sequence ID" value="EFJ35889.1"/>
    <property type="molecule type" value="Genomic_DNA"/>
</dbReference>
<feature type="region of interest" description="Disordered" evidence="1">
    <location>
        <begin position="229"/>
        <end position="249"/>
    </location>
</feature>
<keyword evidence="3" id="KW-1185">Reference proteome</keyword>
<dbReference type="Gramene" id="EFJ35889">
    <property type="protein sequence ID" value="EFJ35889"/>
    <property type="gene ID" value="SELMODRAFT_404200"/>
</dbReference>
<evidence type="ECO:0000313" key="3">
    <source>
        <dbReference type="Proteomes" id="UP000001514"/>
    </source>
</evidence>
<dbReference type="InParanoid" id="D8QUK7"/>
<evidence type="ECO:0000256" key="1">
    <source>
        <dbReference type="SAM" id="MobiDB-lite"/>
    </source>
</evidence>
<sequence length="1193" mass="133794">MYTARRRMMPLDLLTVEEQGQFQSYIHARLVLEIQIAVARAGAGVLGHVHAQELERELAAMEVIEEQARETVRTRAMEARARLAAAAMEVAAAIEVWDRDMEARRRRRDELAAETIELAALEAWERDAGQRREQAAMEAAARAALSEMAAAMERELGPMTCELEPMAMERELEQALALEVANLSGLSKAMEAPVAGGGRMEQECNLDGSMELGSVDDFISNVSIDRSVAGASDQRSRSAGGARGAQEEIGRRSLSAERWRVVVLGIPGGTVVRNAFFQRQQQQPGQDRMEVDECIARGAHNAVSPLTRGSLAVPVFEARHGDAGNSRCLPSLASHSCCCAVLWRGRKPPRHGAWSRKSWASDGYNGEVDVDYDREGTARGGGMETLPLYPLRERALRRAVEAPGRSWLTAWLWTGISYDAANDVAAGTPRRLGSPNPWSHRGMARSRLTVKAAKSGTNNNESWGSITVTYNQRTRRLESPLRFQPASSRVRDQVLNQAKTDQKHWCQLLLLTILNLPKCIEAASVPCQSSRELEKLLIAGSSLFSRRFKVVEDVHAALFQFVYLLACARAELSTWRSLLGSRRHSMEAYHGVFRKEILSQITKDRLDSMLISKNSMRFYLENLHGIGDISPHWAFAVIMTFQHKLFLLESWFLDDAGWIHGGTVSEWEDHEETLARLTRSASVMAGFFHGKTPQGDLLDLFDVTKILLELVYCWVLLQLGRNRQSLVWLALLEAQALVGTAAAGGQGQQVEKLFLFLLDNFDYESRPDHASLARLRQIHDSLSSSLVRIEWKSTNVLPGALQMLEELIAAHDTIGDDHVYGSHGHFAHWFRDHSRSYNRSRRWKRAFYPVDASELLGRLVHSWMRTKRGATDHARLQSLSCSTSKDFVEHVKQTLESNVAEEKRNLHHAAAVVFGPELSVSFLLLCRAVAWDESTTSQILGAEELGSINGKPIVQVDERSVDTVVKLMVNVVLGDFLDEAHDRETWIRDCKVLLKKRCPLRLPWKPAASVHFLEDVTMERWREMDAWIRSPGTLSELGMASYEQALQAMRDAIFWDGSVVVDKASQEFVTRIGKVLEAKEDQVYELIEIYTDERFQKANSETAAASKTRGRGSMAEFAVVANAHPVVMGLLSTRQRCHMFMRSGCPLQGGQAITKVDCMMIEYARLRAEQRFDTTHIGYACYHDNKKKSCIFC</sequence>
<gene>
    <name evidence="2" type="ORF">SELMODRAFT_404200</name>
</gene>
<protein>
    <submittedName>
        <fullName evidence="2">Uncharacterized protein</fullName>
    </submittedName>
</protein>
<evidence type="ECO:0000313" key="2">
    <source>
        <dbReference type="EMBL" id="EFJ35889.1"/>
    </source>
</evidence>
<proteinExistence type="predicted"/>
<name>D8QUK7_SELML</name>
<dbReference type="Proteomes" id="UP000001514">
    <property type="component" value="Unassembled WGS sequence"/>
</dbReference>
<dbReference type="HOGENOM" id="CLU_271627_0_0_1"/>